<dbReference type="EMBL" id="BAABCM010000013">
    <property type="protein sequence ID" value="GAA3842288.1"/>
    <property type="molecule type" value="Genomic_DNA"/>
</dbReference>
<proteinExistence type="predicted"/>
<dbReference type="PANTHER" id="PTHR43037">
    <property type="entry name" value="UNNAMED PRODUCT-RELATED"/>
    <property type="match status" value="1"/>
</dbReference>
<dbReference type="Proteomes" id="UP001501624">
    <property type="component" value="Unassembled WGS sequence"/>
</dbReference>
<gene>
    <name evidence="4" type="ORF">GCM10022380_70570</name>
</gene>
<organism evidence="4 5">
    <name type="scientific">Amycolatopsis tucumanensis</name>
    <dbReference type="NCBI Taxonomy" id="401106"/>
    <lineage>
        <taxon>Bacteria</taxon>
        <taxon>Bacillati</taxon>
        <taxon>Actinomycetota</taxon>
        <taxon>Actinomycetes</taxon>
        <taxon>Pseudonocardiales</taxon>
        <taxon>Pseudonocardiaceae</taxon>
        <taxon>Amycolatopsis</taxon>
    </lineage>
</organism>
<evidence type="ECO:0000256" key="2">
    <source>
        <dbReference type="ARBA" id="ARBA00022801"/>
    </source>
</evidence>
<comment type="caution">
    <text evidence="4">The sequence shown here is derived from an EMBL/GenBank/DDBJ whole genome shotgun (WGS) entry which is preliminary data.</text>
</comment>
<dbReference type="InterPro" id="IPR002925">
    <property type="entry name" value="Dienelactn_hydro"/>
</dbReference>
<feature type="domain" description="Dienelactone hydrolase" evidence="3">
    <location>
        <begin position="88"/>
        <end position="167"/>
    </location>
</feature>
<sequence>MTTRVVAGRTYLAVRAESAHSGLPLLVVLHGRGMDVRNMATRTGFLRFAENGLADVVYPAGIGQSWNAGSGCCGLAARRHVDDTAFVQAVVADATRAFGTDPRRIYLVGYSNGGRLAFHLACVSPATFAAFATYGAAPPTTCANRAAAGLSALVAAGTADRILQHGAQVVQHATTTWRALNSCPAHSSTRRTGPAVVTTWRGCHGGAAVQSIVFPGLTHAWPSSVAGLMWNFLSRQVRHGGVSAMSAR</sequence>
<dbReference type="Gene3D" id="3.40.50.1820">
    <property type="entry name" value="alpha/beta hydrolase"/>
    <property type="match status" value="1"/>
</dbReference>
<reference evidence="5" key="1">
    <citation type="journal article" date="2019" name="Int. J. Syst. Evol. Microbiol.">
        <title>The Global Catalogue of Microorganisms (GCM) 10K type strain sequencing project: providing services to taxonomists for standard genome sequencing and annotation.</title>
        <authorList>
            <consortium name="The Broad Institute Genomics Platform"/>
            <consortium name="The Broad Institute Genome Sequencing Center for Infectious Disease"/>
            <person name="Wu L."/>
            <person name="Ma J."/>
        </authorList>
    </citation>
    <scope>NUCLEOTIDE SEQUENCE [LARGE SCALE GENOMIC DNA]</scope>
    <source>
        <strain evidence="5">JCM 17017</strain>
    </source>
</reference>
<dbReference type="RefSeq" id="WP_237336831.1">
    <property type="nucleotide sequence ID" value="NZ_BAABCM010000013.1"/>
</dbReference>
<protein>
    <recommendedName>
        <fullName evidence="3">Dienelactone hydrolase domain-containing protein</fullName>
    </recommendedName>
</protein>
<keyword evidence="2" id="KW-0378">Hydrolase</keyword>
<accession>A0ABP7JDG7</accession>
<dbReference type="PANTHER" id="PTHR43037:SF5">
    <property type="entry name" value="FERULOYL ESTERASE"/>
    <property type="match status" value="1"/>
</dbReference>
<dbReference type="Pfam" id="PF01738">
    <property type="entry name" value="DLH"/>
    <property type="match status" value="1"/>
</dbReference>
<evidence type="ECO:0000256" key="1">
    <source>
        <dbReference type="ARBA" id="ARBA00022729"/>
    </source>
</evidence>
<evidence type="ECO:0000259" key="3">
    <source>
        <dbReference type="Pfam" id="PF01738"/>
    </source>
</evidence>
<keyword evidence="1" id="KW-0732">Signal</keyword>
<keyword evidence="5" id="KW-1185">Reference proteome</keyword>
<evidence type="ECO:0000313" key="5">
    <source>
        <dbReference type="Proteomes" id="UP001501624"/>
    </source>
</evidence>
<dbReference type="InterPro" id="IPR029058">
    <property type="entry name" value="AB_hydrolase_fold"/>
</dbReference>
<name>A0ABP7JDG7_9PSEU</name>
<dbReference type="SUPFAM" id="SSF53474">
    <property type="entry name" value="alpha/beta-Hydrolases"/>
    <property type="match status" value="1"/>
</dbReference>
<dbReference type="InterPro" id="IPR050955">
    <property type="entry name" value="Plant_Biomass_Hydrol_Est"/>
</dbReference>
<evidence type="ECO:0000313" key="4">
    <source>
        <dbReference type="EMBL" id="GAA3842288.1"/>
    </source>
</evidence>